<evidence type="ECO:0000313" key="1">
    <source>
        <dbReference type="EMBL" id="MDQ1096695.1"/>
    </source>
</evidence>
<evidence type="ECO:0000313" key="2">
    <source>
        <dbReference type="Proteomes" id="UP001225072"/>
    </source>
</evidence>
<proteinExistence type="predicted"/>
<sequence length="36" mass="3943">MDINAAVDNLYIQFPETTKICTEKTSTENHSGNTVG</sequence>
<name>A0ABU0TK75_9FLAO</name>
<dbReference type="Proteomes" id="UP001225072">
    <property type="component" value="Unassembled WGS sequence"/>
</dbReference>
<gene>
    <name evidence="1" type="ORF">QE404_001842</name>
</gene>
<reference evidence="1 2" key="1">
    <citation type="submission" date="2023-07" db="EMBL/GenBank/DDBJ databases">
        <title>Functional and genomic diversity of the sorghum phyllosphere microbiome.</title>
        <authorList>
            <person name="Shade A."/>
        </authorList>
    </citation>
    <scope>NUCLEOTIDE SEQUENCE [LARGE SCALE GENOMIC DNA]</scope>
    <source>
        <strain evidence="1 2">SORGH_AS_1064</strain>
    </source>
</reference>
<accession>A0ABU0TK75</accession>
<protein>
    <submittedName>
        <fullName evidence="1">Uncharacterized protein</fullName>
    </submittedName>
</protein>
<organism evidence="1 2">
    <name type="scientific">Chryseobacterium camelliae</name>
    <dbReference type="NCBI Taxonomy" id="1265445"/>
    <lineage>
        <taxon>Bacteria</taxon>
        <taxon>Pseudomonadati</taxon>
        <taxon>Bacteroidota</taxon>
        <taxon>Flavobacteriia</taxon>
        <taxon>Flavobacteriales</taxon>
        <taxon>Weeksellaceae</taxon>
        <taxon>Chryseobacterium group</taxon>
        <taxon>Chryseobacterium</taxon>
    </lineage>
</organism>
<keyword evidence="2" id="KW-1185">Reference proteome</keyword>
<comment type="caution">
    <text evidence="1">The sequence shown here is derived from an EMBL/GenBank/DDBJ whole genome shotgun (WGS) entry which is preliminary data.</text>
</comment>
<dbReference type="EMBL" id="JAUTAL010000001">
    <property type="protein sequence ID" value="MDQ1096695.1"/>
    <property type="molecule type" value="Genomic_DNA"/>
</dbReference>